<dbReference type="AlphaFoldDB" id="A0AAW9QXL3"/>
<keyword evidence="2" id="KW-1003">Cell membrane</keyword>
<keyword evidence="5 9" id="KW-0378">Hydrolase</keyword>
<evidence type="ECO:0000313" key="10">
    <source>
        <dbReference type="Proteomes" id="UP001328733"/>
    </source>
</evidence>
<dbReference type="InterPro" id="IPR019127">
    <property type="entry name" value="Exosortase"/>
</dbReference>
<organism evidence="9 10">
    <name type="scientific">Pannus brasiliensis CCIBt3594</name>
    <dbReference type="NCBI Taxonomy" id="1427578"/>
    <lineage>
        <taxon>Bacteria</taxon>
        <taxon>Bacillati</taxon>
        <taxon>Cyanobacteriota</taxon>
        <taxon>Cyanophyceae</taxon>
        <taxon>Oscillatoriophycideae</taxon>
        <taxon>Chroococcales</taxon>
        <taxon>Microcystaceae</taxon>
        <taxon>Pannus</taxon>
    </lineage>
</organism>
<dbReference type="GO" id="GO:0006508">
    <property type="term" value="P:proteolysis"/>
    <property type="evidence" value="ECO:0007669"/>
    <property type="project" value="UniProtKB-KW"/>
</dbReference>
<evidence type="ECO:0000256" key="3">
    <source>
        <dbReference type="ARBA" id="ARBA00022670"/>
    </source>
</evidence>
<evidence type="ECO:0000256" key="4">
    <source>
        <dbReference type="ARBA" id="ARBA00022692"/>
    </source>
</evidence>
<sequence length="315" mass="34830">MNSAFLIVIKAICIMRASQLSFLASEKNLLSGTIVALLALLYGPVLFHWYDGWLNKSVGIEHEYFSHGLIGLPYAAYIVWLNRREWQSLPDRSHPAGAFLLALGAVFYLAGTSLWVNLSFPIVLTGLCLWLKGREGLKLQGFPLLLTALATPNPIPYLITPYTLPLQVFIAGCSGFLLQQAGFNVSVDGIYLAVEGRMVEVAPYCAGLKMLFTSLYVTLMLLHWTNTLGDGRKVRLLLASAFAISIGANVVRNALLAWFHGTGQDKNFELLHDSWGGDLYSVMMLLTIVLVFQIVQYREATRRSISPVEVNSGDE</sequence>
<dbReference type="GO" id="GO:0008233">
    <property type="term" value="F:peptidase activity"/>
    <property type="evidence" value="ECO:0007669"/>
    <property type="project" value="UniProtKB-KW"/>
</dbReference>
<keyword evidence="6 8" id="KW-1133">Transmembrane helix</keyword>
<evidence type="ECO:0000256" key="5">
    <source>
        <dbReference type="ARBA" id="ARBA00022801"/>
    </source>
</evidence>
<evidence type="ECO:0000256" key="8">
    <source>
        <dbReference type="SAM" id="Phobius"/>
    </source>
</evidence>
<gene>
    <name evidence="9" type="primary">crtB</name>
    <name evidence="9" type="ORF">V0288_15230</name>
</gene>
<evidence type="ECO:0000256" key="2">
    <source>
        <dbReference type="ARBA" id="ARBA00022475"/>
    </source>
</evidence>
<feature type="transmembrane region" description="Helical" evidence="8">
    <location>
        <begin position="201"/>
        <end position="224"/>
    </location>
</feature>
<reference evidence="9 10" key="1">
    <citation type="submission" date="2024-01" db="EMBL/GenBank/DDBJ databases">
        <title>Genomic insights into the taxonomy and metabolism of the cyanobacterium Pannus brasiliensis CCIBt3594.</title>
        <authorList>
            <person name="Machado M."/>
            <person name="Botero N.B."/>
            <person name="Andreote A.P.D."/>
            <person name="Feitosa A.M.T."/>
            <person name="Popin R."/>
            <person name="Sivonen K."/>
            <person name="Fiore M.F."/>
        </authorList>
    </citation>
    <scope>NUCLEOTIDE SEQUENCE [LARGE SCALE GENOMIC DNA]</scope>
    <source>
        <strain evidence="9 10">CCIBt3594</strain>
    </source>
</reference>
<protein>
    <submittedName>
        <fullName evidence="9">Cyanoexosortase B</fullName>
        <ecNumber evidence="9">3.4.22.-</ecNumber>
    </submittedName>
</protein>
<dbReference type="Proteomes" id="UP001328733">
    <property type="component" value="Unassembled WGS sequence"/>
</dbReference>
<feature type="transmembrane region" description="Helical" evidence="8">
    <location>
        <begin position="29"/>
        <end position="50"/>
    </location>
</feature>
<evidence type="ECO:0000313" key="9">
    <source>
        <dbReference type="EMBL" id="MEG3438483.1"/>
    </source>
</evidence>
<dbReference type="EMBL" id="JBAFSM010000029">
    <property type="protein sequence ID" value="MEG3438483.1"/>
    <property type="molecule type" value="Genomic_DNA"/>
</dbReference>
<name>A0AAW9QXL3_9CHRO</name>
<accession>A0AAW9QXL3</accession>
<evidence type="ECO:0000256" key="1">
    <source>
        <dbReference type="ARBA" id="ARBA00004651"/>
    </source>
</evidence>
<dbReference type="InterPro" id="IPR026392">
    <property type="entry name" value="Exo/Archaeosortase_dom"/>
</dbReference>
<keyword evidence="3" id="KW-0645">Protease</keyword>
<proteinExistence type="predicted"/>
<comment type="subcellular location">
    <subcellularLocation>
        <location evidence="1">Cell membrane</location>
        <topology evidence="1">Multi-pass membrane protein</topology>
    </subcellularLocation>
</comment>
<dbReference type="InterPro" id="IPR013426">
    <property type="entry name" value="EpsH-like"/>
</dbReference>
<feature type="transmembrane region" description="Helical" evidence="8">
    <location>
        <begin position="279"/>
        <end position="297"/>
    </location>
</feature>
<dbReference type="EC" id="3.4.22.-" evidence="9"/>
<keyword evidence="7 8" id="KW-0472">Membrane</keyword>
<comment type="caution">
    <text evidence="9">The sequence shown here is derived from an EMBL/GenBank/DDBJ whole genome shotgun (WGS) entry which is preliminary data.</text>
</comment>
<dbReference type="NCBIfam" id="TIGR02602">
    <property type="entry name" value="8TM_EpsH"/>
    <property type="match status" value="1"/>
</dbReference>
<dbReference type="NCBIfam" id="TIGR04178">
    <property type="entry name" value="exo_archaeo"/>
    <property type="match status" value="1"/>
</dbReference>
<evidence type="ECO:0000256" key="6">
    <source>
        <dbReference type="ARBA" id="ARBA00022989"/>
    </source>
</evidence>
<evidence type="ECO:0000256" key="7">
    <source>
        <dbReference type="ARBA" id="ARBA00023136"/>
    </source>
</evidence>
<dbReference type="GO" id="GO:0005886">
    <property type="term" value="C:plasma membrane"/>
    <property type="evidence" value="ECO:0007669"/>
    <property type="project" value="UniProtKB-SubCell"/>
</dbReference>
<feature type="transmembrane region" description="Helical" evidence="8">
    <location>
        <begin position="62"/>
        <end position="80"/>
    </location>
</feature>
<dbReference type="NCBIfam" id="TIGR04156">
    <property type="entry name" value="cyanoexo_CrtB"/>
    <property type="match status" value="1"/>
</dbReference>
<keyword evidence="10" id="KW-1185">Reference proteome</keyword>
<keyword evidence="4 8" id="KW-0812">Transmembrane</keyword>
<dbReference type="Pfam" id="PF09721">
    <property type="entry name" value="Exosortase_EpsH"/>
    <property type="match status" value="1"/>
</dbReference>
<feature type="transmembrane region" description="Helical" evidence="8">
    <location>
        <begin position="100"/>
        <end position="130"/>
    </location>
</feature>
<dbReference type="InterPro" id="IPR026492">
    <property type="entry name" value="Cyanoexo_CrtB"/>
</dbReference>
<feature type="transmembrane region" description="Helical" evidence="8">
    <location>
        <begin position="236"/>
        <end position="259"/>
    </location>
</feature>